<feature type="compositionally biased region" description="Basic residues" evidence="1">
    <location>
        <begin position="69"/>
        <end position="88"/>
    </location>
</feature>
<dbReference type="Proteomes" id="UP000078555">
    <property type="component" value="Unassembled WGS sequence"/>
</dbReference>
<keyword evidence="5" id="KW-1185">Reference proteome</keyword>
<dbReference type="Proteomes" id="UP000078550">
    <property type="component" value="Unassembled WGS sequence"/>
</dbReference>
<dbReference type="EMBL" id="FLRD01000098">
    <property type="protein sequence ID" value="SBT36585.1"/>
    <property type="molecule type" value="Genomic_DNA"/>
</dbReference>
<feature type="compositionally biased region" description="Basic and acidic residues" evidence="1">
    <location>
        <begin position="50"/>
        <end position="68"/>
    </location>
</feature>
<reference evidence="4 5" key="1">
    <citation type="submission" date="2016-05" db="EMBL/GenBank/DDBJ databases">
        <authorList>
            <person name="Naeem Raeece"/>
        </authorList>
    </citation>
    <scope>NUCLEOTIDE SEQUENCE [LARGE SCALE GENOMIC DNA]</scope>
</reference>
<name>A0A1A8YZY1_PLAOA</name>
<evidence type="ECO:0000313" key="3">
    <source>
        <dbReference type="EMBL" id="SBT37031.1"/>
    </source>
</evidence>
<proteinExistence type="predicted"/>
<evidence type="ECO:0000313" key="5">
    <source>
        <dbReference type="Proteomes" id="UP000078555"/>
    </source>
</evidence>
<gene>
    <name evidence="2" type="ORF">POVWA1_033250</name>
    <name evidence="3" type="ORF">POVWA2_032870</name>
</gene>
<feature type="region of interest" description="Disordered" evidence="1">
    <location>
        <begin position="50"/>
        <end position="88"/>
    </location>
</feature>
<protein>
    <submittedName>
        <fullName evidence="3">Uncharacterized protein</fullName>
    </submittedName>
</protein>
<sequence length="88" mass="10612">MKSGSCVLWNPPKPSRHRTEIYVIFQFVANNKKVHKNGCTVIHNRFLKRENNDVRSLDTADESEERRTPKWKTNKKKEKKKRKKKKKY</sequence>
<accession>A0A1A8YZY1</accession>
<evidence type="ECO:0000313" key="2">
    <source>
        <dbReference type="EMBL" id="SBT36585.1"/>
    </source>
</evidence>
<evidence type="ECO:0000313" key="4">
    <source>
        <dbReference type="Proteomes" id="UP000078550"/>
    </source>
</evidence>
<evidence type="ECO:0000256" key="1">
    <source>
        <dbReference type="SAM" id="MobiDB-lite"/>
    </source>
</evidence>
<dbReference type="AlphaFoldDB" id="A0A1A8YZY1"/>
<organism evidence="3 4">
    <name type="scientific">Plasmodium ovale wallikeri</name>
    <dbReference type="NCBI Taxonomy" id="864142"/>
    <lineage>
        <taxon>Eukaryota</taxon>
        <taxon>Sar</taxon>
        <taxon>Alveolata</taxon>
        <taxon>Apicomplexa</taxon>
        <taxon>Aconoidasida</taxon>
        <taxon>Haemosporida</taxon>
        <taxon>Plasmodiidae</taxon>
        <taxon>Plasmodium</taxon>
        <taxon>Plasmodium (Plasmodium)</taxon>
    </lineage>
</organism>
<dbReference type="EMBL" id="FLRE01000127">
    <property type="protein sequence ID" value="SBT37031.1"/>
    <property type="molecule type" value="Genomic_DNA"/>
</dbReference>
<reference evidence="3" key="2">
    <citation type="submission" date="2016-05" db="EMBL/GenBank/DDBJ databases">
        <authorList>
            <person name="Lavstsen T."/>
            <person name="Jespersen J.S."/>
        </authorList>
    </citation>
    <scope>NUCLEOTIDE SEQUENCE [LARGE SCALE GENOMIC DNA]</scope>
</reference>